<dbReference type="SUPFAM" id="SSF54593">
    <property type="entry name" value="Glyoxalase/Bleomycin resistance protein/Dihydroxybiphenyl dioxygenase"/>
    <property type="match status" value="1"/>
</dbReference>
<evidence type="ECO:0000313" key="3">
    <source>
        <dbReference type="Proteomes" id="UP000192917"/>
    </source>
</evidence>
<feature type="domain" description="VOC" evidence="1">
    <location>
        <begin position="4"/>
        <end position="127"/>
    </location>
</feature>
<dbReference type="InterPro" id="IPR029068">
    <property type="entry name" value="Glyas_Bleomycin-R_OHBP_Dase"/>
</dbReference>
<dbReference type="PANTHER" id="PTHR36503:SF1">
    <property type="entry name" value="BLR2520 PROTEIN"/>
    <property type="match status" value="1"/>
</dbReference>
<dbReference type="Gene3D" id="3.10.180.10">
    <property type="entry name" value="2,3-Dihydroxybiphenyl 1,2-Dioxygenase, domain 1"/>
    <property type="match status" value="1"/>
</dbReference>
<dbReference type="Proteomes" id="UP000192917">
    <property type="component" value="Unassembled WGS sequence"/>
</dbReference>
<keyword evidence="3" id="KW-1185">Reference proteome</keyword>
<dbReference type="PANTHER" id="PTHR36503">
    <property type="entry name" value="BLR2520 PROTEIN"/>
    <property type="match status" value="1"/>
</dbReference>
<dbReference type="InterPro" id="IPR037523">
    <property type="entry name" value="VOC_core"/>
</dbReference>
<sequence length="142" mass="15260">MEPRITLVTLAVRDLARATAFYERLGWTQRVRAAEGVAFFQAGGLGLSLYPLEEQARDLGLPAEAMAPPAGVVLAHNVRTRDEVAAVLAEAEAAGAEILKPAAEAFWGGWFGFFRDPEGHLWEVAWNPGFALADDGSLALPD</sequence>
<accession>A0A1Y6CGX4</accession>
<evidence type="ECO:0000313" key="2">
    <source>
        <dbReference type="EMBL" id="SMF64612.1"/>
    </source>
</evidence>
<protein>
    <recommendedName>
        <fullName evidence="1">VOC domain-containing protein</fullName>
    </recommendedName>
</protein>
<dbReference type="STRING" id="560819.SAMN05428998_12569"/>
<proteinExistence type="predicted"/>
<dbReference type="EMBL" id="FWZX01000025">
    <property type="protein sequence ID" value="SMF64612.1"/>
    <property type="molecule type" value="Genomic_DNA"/>
</dbReference>
<name>A0A1Y6CGX4_9PROT</name>
<dbReference type="InterPro" id="IPR004360">
    <property type="entry name" value="Glyas_Fos-R_dOase_dom"/>
</dbReference>
<reference evidence="2 3" key="1">
    <citation type="submission" date="2017-04" db="EMBL/GenBank/DDBJ databases">
        <authorList>
            <person name="Afonso C.L."/>
            <person name="Miller P.J."/>
            <person name="Scott M.A."/>
            <person name="Spackman E."/>
            <person name="Goraichik I."/>
            <person name="Dimitrov K.M."/>
            <person name="Suarez D.L."/>
            <person name="Swayne D.E."/>
        </authorList>
    </citation>
    <scope>NUCLEOTIDE SEQUENCE [LARGE SCALE GENOMIC DNA]</scope>
    <source>
        <strain evidence="2 3">USBA 355</strain>
    </source>
</reference>
<dbReference type="AlphaFoldDB" id="A0A1Y6CGX4"/>
<gene>
    <name evidence="2" type="ORF">SAMN05428998_12569</name>
</gene>
<organism evidence="2 3">
    <name type="scientific">Tistlia consotensis USBA 355</name>
    <dbReference type="NCBI Taxonomy" id="560819"/>
    <lineage>
        <taxon>Bacteria</taxon>
        <taxon>Pseudomonadati</taxon>
        <taxon>Pseudomonadota</taxon>
        <taxon>Alphaproteobacteria</taxon>
        <taxon>Rhodospirillales</taxon>
        <taxon>Rhodovibrionaceae</taxon>
        <taxon>Tistlia</taxon>
    </lineage>
</organism>
<dbReference type="PROSITE" id="PS51819">
    <property type="entry name" value="VOC"/>
    <property type="match status" value="1"/>
</dbReference>
<dbReference type="RefSeq" id="WP_085125226.1">
    <property type="nucleotide sequence ID" value="NZ_FWZX01000025.1"/>
</dbReference>
<dbReference type="Pfam" id="PF00903">
    <property type="entry name" value="Glyoxalase"/>
    <property type="match status" value="1"/>
</dbReference>
<evidence type="ECO:0000259" key="1">
    <source>
        <dbReference type="PROSITE" id="PS51819"/>
    </source>
</evidence>